<sequence>VLSSSDWCYDQLHLEWLGFEKNLVQNLLGMPGKTGFHSIEVARGAKRMIQNGLKTAKFVRGYRALIDPTTIKRAVAGNEYFELFTTLVTAGSVSMAYNDGHTGVLLLVMAIRAWLEADFRLMNLHWDDY</sequence>
<feature type="non-terminal residue" evidence="2">
    <location>
        <position position="129"/>
    </location>
</feature>
<feature type="non-terminal residue" evidence="2">
    <location>
        <position position="1"/>
    </location>
</feature>
<protein>
    <submittedName>
        <fullName evidence="2">Uncharacterized protein</fullName>
    </submittedName>
</protein>
<proteinExistence type="predicted"/>
<dbReference type="EMBL" id="BTSY01000004">
    <property type="protein sequence ID" value="GMT22594.1"/>
    <property type="molecule type" value="Genomic_DNA"/>
</dbReference>
<evidence type="ECO:0000313" key="1">
    <source>
        <dbReference type="EMBL" id="GMT22594.1"/>
    </source>
</evidence>
<dbReference type="EMBL" id="BTSY01000005">
    <property type="protein sequence ID" value="GMT29784.1"/>
    <property type="molecule type" value="Genomic_DNA"/>
</dbReference>
<evidence type="ECO:0000313" key="2">
    <source>
        <dbReference type="EMBL" id="GMT29784.1"/>
    </source>
</evidence>
<dbReference type="AlphaFoldDB" id="A0AAV5WJ22"/>
<organism evidence="2 3">
    <name type="scientific">Pristionchus fissidentatus</name>
    <dbReference type="NCBI Taxonomy" id="1538716"/>
    <lineage>
        <taxon>Eukaryota</taxon>
        <taxon>Metazoa</taxon>
        <taxon>Ecdysozoa</taxon>
        <taxon>Nematoda</taxon>
        <taxon>Chromadorea</taxon>
        <taxon>Rhabditida</taxon>
        <taxon>Rhabditina</taxon>
        <taxon>Diplogasteromorpha</taxon>
        <taxon>Diplogasteroidea</taxon>
        <taxon>Neodiplogasteridae</taxon>
        <taxon>Pristionchus</taxon>
    </lineage>
</organism>
<name>A0AAV5WJ22_9BILA</name>
<accession>A0AAV5WJ22</accession>
<dbReference type="Proteomes" id="UP001432322">
    <property type="component" value="Unassembled WGS sequence"/>
</dbReference>
<comment type="caution">
    <text evidence="2">The sequence shown here is derived from an EMBL/GenBank/DDBJ whole genome shotgun (WGS) entry which is preliminary data.</text>
</comment>
<reference evidence="2" key="1">
    <citation type="submission" date="2023-10" db="EMBL/GenBank/DDBJ databases">
        <title>Genome assembly of Pristionchus species.</title>
        <authorList>
            <person name="Yoshida K."/>
            <person name="Sommer R.J."/>
        </authorList>
    </citation>
    <scope>NUCLEOTIDE SEQUENCE</scope>
    <source>
        <strain evidence="2">RS5133</strain>
    </source>
</reference>
<evidence type="ECO:0000313" key="3">
    <source>
        <dbReference type="Proteomes" id="UP001432322"/>
    </source>
</evidence>
<gene>
    <name evidence="1" type="ORF">PFISCL1PPCAC_13891</name>
    <name evidence="2" type="ORF">PFISCL1PPCAC_21081</name>
</gene>
<keyword evidence="3" id="KW-1185">Reference proteome</keyword>